<dbReference type="EMBL" id="PDUD01000002">
    <property type="protein sequence ID" value="PHN08196.1"/>
    <property type="molecule type" value="Genomic_DNA"/>
</dbReference>
<dbReference type="PANTHER" id="PTHR11533:SF174">
    <property type="entry name" value="PUROMYCIN-SENSITIVE AMINOPEPTIDASE-RELATED"/>
    <property type="match status" value="1"/>
</dbReference>
<dbReference type="GO" id="GO:0042277">
    <property type="term" value="F:peptide binding"/>
    <property type="evidence" value="ECO:0007669"/>
    <property type="project" value="TreeGrafter"/>
</dbReference>
<reference evidence="15 16" key="1">
    <citation type="submission" date="2017-10" db="EMBL/GenBank/DDBJ databases">
        <title>The draft genome sequence of Lewinella nigricans NBRC 102662.</title>
        <authorList>
            <person name="Wang K."/>
        </authorList>
    </citation>
    <scope>NUCLEOTIDE SEQUENCE [LARGE SCALE GENOMIC DNA]</scope>
    <source>
        <strain evidence="15 16">NBRC 102662</strain>
    </source>
</reference>
<accession>A0A2D0NIK6</accession>
<dbReference type="EC" id="3.4.11.2" evidence="4"/>
<dbReference type="SUPFAM" id="SSF55486">
    <property type="entry name" value="Metalloproteases ('zincins'), catalytic domain"/>
    <property type="match status" value="1"/>
</dbReference>
<evidence type="ECO:0000256" key="11">
    <source>
        <dbReference type="ARBA" id="ARBA00023049"/>
    </source>
</evidence>
<dbReference type="Pfam" id="PF11838">
    <property type="entry name" value="ERAP1_C"/>
    <property type="match status" value="1"/>
</dbReference>
<dbReference type="InterPro" id="IPR027268">
    <property type="entry name" value="Peptidase_M4/M1_CTD_sf"/>
</dbReference>
<keyword evidence="16" id="KW-1185">Reference proteome</keyword>
<gene>
    <name evidence="15" type="ORF">CRP01_02420</name>
</gene>
<feature type="domain" description="Aminopeptidase N-like N-terminal" evidence="14">
    <location>
        <begin position="40"/>
        <end position="202"/>
    </location>
</feature>
<dbReference type="Gene3D" id="1.10.390.10">
    <property type="entry name" value="Neutral Protease Domain 2"/>
    <property type="match status" value="1"/>
</dbReference>
<dbReference type="GO" id="GO:0005615">
    <property type="term" value="C:extracellular space"/>
    <property type="evidence" value="ECO:0007669"/>
    <property type="project" value="TreeGrafter"/>
</dbReference>
<evidence type="ECO:0000259" key="12">
    <source>
        <dbReference type="Pfam" id="PF01433"/>
    </source>
</evidence>
<evidence type="ECO:0000256" key="9">
    <source>
        <dbReference type="ARBA" id="ARBA00022801"/>
    </source>
</evidence>
<evidence type="ECO:0000256" key="3">
    <source>
        <dbReference type="ARBA" id="ARBA00010136"/>
    </source>
</evidence>
<keyword evidence="6" id="KW-0031">Aminopeptidase</keyword>
<evidence type="ECO:0000256" key="1">
    <source>
        <dbReference type="ARBA" id="ARBA00000098"/>
    </source>
</evidence>
<dbReference type="GO" id="GO:0070006">
    <property type="term" value="F:metalloaminopeptidase activity"/>
    <property type="evidence" value="ECO:0007669"/>
    <property type="project" value="TreeGrafter"/>
</dbReference>
<dbReference type="Proteomes" id="UP000223913">
    <property type="component" value="Unassembled WGS sequence"/>
</dbReference>
<dbReference type="GO" id="GO:0016020">
    <property type="term" value="C:membrane"/>
    <property type="evidence" value="ECO:0007669"/>
    <property type="project" value="TreeGrafter"/>
</dbReference>
<dbReference type="SUPFAM" id="SSF63737">
    <property type="entry name" value="Leukotriene A4 hydrolase N-terminal domain"/>
    <property type="match status" value="1"/>
</dbReference>
<sequence>MLLPFLFQACTETGPPPEIPEPGVSWELAEHRKATLTDLRYTLNVSVPRLRAERLHGTNTVHFQLNSAAEAIVLDFKVPSADYLHGVSQAGEAVEYIFENGHIVIPARYFQEGENEVSLEFDLGDQSLNRQEEFLYTLLVPDRASTAIPCFDQPNLKARYQLTLNIPQEWEALANGALEKETIQDSVKTLQYAATRPLPTYLFDFVVGDFQTITSELGGRKMTMLHRETDTLSVLRNAQAIFDLHLSALNWLEDYTGIKMPFQKFDFALIPSFQYGGMEHPGAITYKASSLFLDENATQNQELGRASLIAHETAHMWFGNLVTMNWFDDVWMKEVFANFMAAKIVNPSFPEINHDLRFTLAHYPGAYSVDRTAGTHPIQQPLANLKDAGTLYGAIIYQKAPIVMRMLEKQIGEAAMRAGLQKYLTTYSYNNATWDDLIDILDRQTEDDLDAWNQQWIKQAGMPHLALDTEGEDGIKSIRMRVTNAGGSTMWSQPLQITTFDENGTSTYQMEVNQAENTLELGELAPRPEMIIPNAGGYGYGYFQLGAASKTYLLARINQLEEPMWRGVSWINLWENLLNDNLEPTSLLPTMLEGISVEPDPLLRQRILGYLSSLYWNFLPEPDRKSVNAQVEAALWTAFEQTEDKRLKTALFNTYRSVVESPEGVQRLQAIWSKELEVEGLSLSENDYIELAFQLAVRDVPHSVDLIDQQIDRTKNADRQARMRFVKPALSPNEATRDEFFNSLKQEENRQVESWVQEALGWLHHPLRAASAEKYITPTLEMLEEIQATGDIFFPKRVLDNTFSGHRSESVVEAVKQFLADRPDYPENLRNKILQASDETFRAVGR</sequence>
<evidence type="ECO:0000256" key="6">
    <source>
        <dbReference type="ARBA" id="ARBA00022438"/>
    </source>
</evidence>
<dbReference type="Pfam" id="PF17900">
    <property type="entry name" value="Peptidase_M1_N"/>
    <property type="match status" value="1"/>
</dbReference>
<evidence type="ECO:0000256" key="7">
    <source>
        <dbReference type="ARBA" id="ARBA00022670"/>
    </source>
</evidence>
<comment type="cofactor">
    <cofactor evidence="2">
        <name>Zn(2+)</name>
        <dbReference type="ChEBI" id="CHEBI:29105"/>
    </cofactor>
</comment>
<evidence type="ECO:0000256" key="10">
    <source>
        <dbReference type="ARBA" id="ARBA00022833"/>
    </source>
</evidence>
<dbReference type="GO" id="GO:0006508">
    <property type="term" value="P:proteolysis"/>
    <property type="evidence" value="ECO:0007669"/>
    <property type="project" value="UniProtKB-KW"/>
</dbReference>
<dbReference type="OrthoDB" id="100605at2"/>
<dbReference type="InterPro" id="IPR024571">
    <property type="entry name" value="ERAP1-like_C_dom"/>
</dbReference>
<dbReference type="InterPro" id="IPR050344">
    <property type="entry name" value="Peptidase_M1_aminopeptidases"/>
</dbReference>
<dbReference type="GO" id="GO:0005737">
    <property type="term" value="C:cytoplasm"/>
    <property type="evidence" value="ECO:0007669"/>
    <property type="project" value="TreeGrafter"/>
</dbReference>
<dbReference type="Pfam" id="PF01433">
    <property type="entry name" value="Peptidase_M1"/>
    <property type="match status" value="1"/>
</dbReference>
<keyword evidence="9" id="KW-0378">Hydrolase</keyword>
<evidence type="ECO:0000313" key="16">
    <source>
        <dbReference type="Proteomes" id="UP000223913"/>
    </source>
</evidence>
<feature type="domain" description="Peptidase M1 membrane alanine aminopeptidase" evidence="12">
    <location>
        <begin position="245"/>
        <end position="456"/>
    </location>
</feature>
<dbReference type="GO" id="GO:0016285">
    <property type="term" value="F:alanyl aminopeptidase activity"/>
    <property type="evidence" value="ECO:0007669"/>
    <property type="project" value="UniProtKB-EC"/>
</dbReference>
<evidence type="ECO:0000259" key="13">
    <source>
        <dbReference type="Pfam" id="PF11838"/>
    </source>
</evidence>
<evidence type="ECO:0000256" key="8">
    <source>
        <dbReference type="ARBA" id="ARBA00022723"/>
    </source>
</evidence>
<dbReference type="InterPro" id="IPR042097">
    <property type="entry name" value="Aminopeptidase_N-like_N_sf"/>
</dbReference>
<comment type="caution">
    <text evidence="15">The sequence shown here is derived from an EMBL/GenBank/DDBJ whole genome shotgun (WGS) entry which is preliminary data.</text>
</comment>
<evidence type="ECO:0000256" key="5">
    <source>
        <dbReference type="ARBA" id="ARBA00015611"/>
    </source>
</evidence>
<proteinExistence type="inferred from homology"/>
<dbReference type="InterPro" id="IPR045357">
    <property type="entry name" value="Aminopeptidase_N-like_N"/>
</dbReference>
<dbReference type="AlphaFoldDB" id="A0A2D0NIK6"/>
<dbReference type="PANTHER" id="PTHR11533">
    <property type="entry name" value="PROTEASE M1 ZINC METALLOPROTEASE"/>
    <property type="match status" value="1"/>
</dbReference>
<evidence type="ECO:0000313" key="15">
    <source>
        <dbReference type="EMBL" id="PHN08196.1"/>
    </source>
</evidence>
<name>A0A2D0NIK6_FLAN2</name>
<dbReference type="InterPro" id="IPR001930">
    <property type="entry name" value="Peptidase_M1"/>
</dbReference>
<keyword evidence="7" id="KW-0645">Protease</keyword>
<dbReference type="CDD" id="cd09602">
    <property type="entry name" value="M1_APN"/>
    <property type="match status" value="1"/>
</dbReference>
<dbReference type="PRINTS" id="PR00756">
    <property type="entry name" value="ALADIPTASE"/>
</dbReference>
<dbReference type="Gene3D" id="2.60.40.1730">
    <property type="entry name" value="tricorn interacting facor f3 domain"/>
    <property type="match status" value="1"/>
</dbReference>
<protein>
    <recommendedName>
        <fullName evidence="5">Aminopeptidase N</fullName>
        <ecNumber evidence="4">3.4.11.2</ecNumber>
    </recommendedName>
</protein>
<dbReference type="InterPro" id="IPR014782">
    <property type="entry name" value="Peptidase_M1_dom"/>
</dbReference>
<evidence type="ECO:0000256" key="2">
    <source>
        <dbReference type="ARBA" id="ARBA00001947"/>
    </source>
</evidence>
<keyword evidence="10" id="KW-0862">Zinc</keyword>
<comment type="similarity">
    <text evidence="3">Belongs to the peptidase M1 family.</text>
</comment>
<feature type="domain" description="ERAP1-like C-terminal" evidence="13">
    <location>
        <begin position="531"/>
        <end position="839"/>
    </location>
</feature>
<evidence type="ECO:0000256" key="4">
    <source>
        <dbReference type="ARBA" id="ARBA00012564"/>
    </source>
</evidence>
<evidence type="ECO:0000259" key="14">
    <source>
        <dbReference type="Pfam" id="PF17900"/>
    </source>
</evidence>
<comment type="catalytic activity">
    <reaction evidence="1">
        <text>Release of an N-terminal amino acid, Xaa-|-Yaa- from a peptide, amide or arylamide. Xaa is preferably Ala, but may be most amino acids including Pro (slow action). When a terminal hydrophobic residue is followed by a prolyl residue, the two may be released as an intact Xaa-Pro dipeptide.</text>
        <dbReference type="EC" id="3.4.11.2"/>
    </reaction>
</comment>
<keyword evidence="11" id="KW-0482">Metalloprotease</keyword>
<dbReference type="GO" id="GO:0008270">
    <property type="term" value="F:zinc ion binding"/>
    <property type="evidence" value="ECO:0007669"/>
    <property type="project" value="InterPro"/>
</dbReference>
<dbReference type="GO" id="GO:0043171">
    <property type="term" value="P:peptide catabolic process"/>
    <property type="evidence" value="ECO:0007669"/>
    <property type="project" value="TreeGrafter"/>
</dbReference>
<organism evidence="15 16">
    <name type="scientific">Flavilitoribacter nigricans (strain ATCC 23147 / DSM 23189 / NBRC 102662 / NCIMB 1420 / SS-2)</name>
    <name type="common">Lewinella nigricans</name>
    <dbReference type="NCBI Taxonomy" id="1122177"/>
    <lineage>
        <taxon>Bacteria</taxon>
        <taxon>Pseudomonadati</taxon>
        <taxon>Bacteroidota</taxon>
        <taxon>Saprospiria</taxon>
        <taxon>Saprospirales</taxon>
        <taxon>Lewinellaceae</taxon>
        <taxon>Flavilitoribacter</taxon>
    </lineage>
</organism>
<keyword evidence="8" id="KW-0479">Metal-binding</keyword>